<proteinExistence type="predicted"/>
<protein>
    <submittedName>
        <fullName evidence="1">Uncharacterized protein</fullName>
    </submittedName>
</protein>
<dbReference type="AlphaFoldDB" id="A0A1H4E0J3"/>
<sequence length="92" mass="9943">MTRNLAITLADGRELMCRGSVFDFDFSITDAAGGVTYASVSRNLGNVASFLLAKENFLVSFDPAADRDVRAAVIGTLLAIDMIRKKERRTAG</sequence>
<dbReference type="InterPro" id="IPR025659">
    <property type="entry name" value="Tubby-like_C"/>
</dbReference>
<gene>
    <name evidence="1" type="ORF">SAMN02910418_02400</name>
</gene>
<dbReference type="EMBL" id="FNQV01000023">
    <property type="protein sequence ID" value="SEA78268.1"/>
    <property type="molecule type" value="Genomic_DNA"/>
</dbReference>
<organism evidence="1 2">
    <name type="scientific">Bowdeniella nasicola</name>
    <dbReference type="NCBI Taxonomy" id="208480"/>
    <lineage>
        <taxon>Bacteria</taxon>
        <taxon>Bacillati</taxon>
        <taxon>Actinomycetota</taxon>
        <taxon>Actinomycetes</taxon>
        <taxon>Actinomycetales</taxon>
        <taxon>Actinomycetaceae</taxon>
        <taxon>Bowdeniella</taxon>
    </lineage>
</organism>
<reference evidence="2" key="1">
    <citation type="submission" date="2016-10" db="EMBL/GenBank/DDBJ databases">
        <authorList>
            <person name="Varghese N."/>
            <person name="Submissions S."/>
        </authorList>
    </citation>
    <scope>NUCLEOTIDE SEQUENCE [LARGE SCALE GENOMIC DNA]</scope>
    <source>
        <strain evidence="2">KPR-1</strain>
    </source>
</reference>
<dbReference type="Proteomes" id="UP000199288">
    <property type="component" value="Unassembled WGS sequence"/>
</dbReference>
<name>A0A1H4E0J3_9ACTO</name>
<dbReference type="RefSeq" id="WP_092566181.1">
    <property type="nucleotide sequence ID" value="NZ_FNQV01000023.1"/>
</dbReference>
<evidence type="ECO:0000313" key="1">
    <source>
        <dbReference type="EMBL" id="SEA78268.1"/>
    </source>
</evidence>
<dbReference type="SUPFAM" id="SSF54518">
    <property type="entry name" value="Tubby C-terminal domain-like"/>
    <property type="match status" value="1"/>
</dbReference>
<keyword evidence="2" id="KW-1185">Reference proteome</keyword>
<evidence type="ECO:0000313" key="2">
    <source>
        <dbReference type="Proteomes" id="UP000199288"/>
    </source>
</evidence>
<accession>A0A1H4E0J3</accession>